<proteinExistence type="predicted"/>
<dbReference type="EMBL" id="JYFQ01000064">
    <property type="protein sequence ID" value="KKZ13894.1"/>
    <property type="molecule type" value="Genomic_DNA"/>
</dbReference>
<keyword evidence="2" id="KW-1133">Transmembrane helix</keyword>
<keyword evidence="2" id="KW-0472">Membrane</keyword>
<evidence type="ECO:0008006" key="5">
    <source>
        <dbReference type="Google" id="ProtNLM"/>
    </source>
</evidence>
<protein>
    <recommendedName>
        <fullName evidence="5">DUF883 domain-containing protein</fullName>
    </recommendedName>
</protein>
<evidence type="ECO:0000313" key="4">
    <source>
        <dbReference type="Proteomes" id="UP000035037"/>
    </source>
</evidence>
<reference evidence="3 4" key="2">
    <citation type="submission" date="2015-05" db="EMBL/GenBank/DDBJ databases">
        <title>Lifestyle Evolution in Cyanobacterial Symbionts of Sponges.</title>
        <authorList>
            <person name="Burgsdorf I."/>
            <person name="Slaby B.M."/>
            <person name="Handley K.M."/>
            <person name="Haber M."/>
            <person name="Blom J."/>
            <person name="Marshall C.W."/>
            <person name="Gilbert J.A."/>
            <person name="Hentschel U."/>
            <person name="Steindler L."/>
        </authorList>
    </citation>
    <scope>NUCLEOTIDE SEQUENCE [LARGE SCALE GENOMIC DNA]</scope>
    <source>
        <strain evidence="3">15L</strain>
    </source>
</reference>
<name>A0A0G8AWZ8_9SYNE</name>
<gene>
    <name evidence="3" type="ORF">TQ37_02975</name>
</gene>
<evidence type="ECO:0000256" key="1">
    <source>
        <dbReference type="SAM" id="MobiDB-lite"/>
    </source>
</evidence>
<sequence>MSPTANDGSNDTAPADQTQESRPLFEDTTATDRLREHFQALLPLLQQEWPEIARERWEATRGNLEELVQLIASQTSHTRTVVRAQLLELVNHVRRVREKPGAWDEVIRPLEEQLATLVDELRRDLGPRLKHGVRQQPLLSLSVAILAGFVTGLLLGSSRRER</sequence>
<feature type="region of interest" description="Disordered" evidence="1">
    <location>
        <begin position="1"/>
        <end position="30"/>
    </location>
</feature>
<dbReference type="Proteomes" id="UP000035037">
    <property type="component" value="Unassembled WGS sequence"/>
</dbReference>
<comment type="caution">
    <text evidence="3">The sequence shown here is derived from an EMBL/GenBank/DDBJ whole genome shotgun (WGS) entry which is preliminary data.</text>
</comment>
<dbReference type="AlphaFoldDB" id="A0A0G8AWZ8"/>
<evidence type="ECO:0000313" key="3">
    <source>
        <dbReference type="EMBL" id="KKZ13894.1"/>
    </source>
</evidence>
<organism evidence="3 4">
    <name type="scientific">Candidatus Synechococcus spongiarum 15L</name>
    <dbReference type="NCBI Taxonomy" id="1608419"/>
    <lineage>
        <taxon>Bacteria</taxon>
        <taxon>Bacillati</taxon>
        <taxon>Cyanobacteriota</taxon>
        <taxon>Cyanophyceae</taxon>
        <taxon>Synechococcales</taxon>
        <taxon>Synechococcaceae</taxon>
        <taxon>Synechococcus</taxon>
    </lineage>
</organism>
<feature type="compositionally biased region" description="Polar residues" evidence="1">
    <location>
        <begin position="1"/>
        <end position="21"/>
    </location>
</feature>
<feature type="transmembrane region" description="Helical" evidence="2">
    <location>
        <begin position="138"/>
        <end position="156"/>
    </location>
</feature>
<reference evidence="3 4" key="1">
    <citation type="submission" date="2015-02" db="EMBL/GenBank/DDBJ databases">
        <authorList>
            <person name="Slaby B."/>
            <person name="Hentschel U."/>
        </authorList>
    </citation>
    <scope>NUCLEOTIDE SEQUENCE [LARGE SCALE GENOMIC DNA]</scope>
    <source>
        <strain evidence="3">15L</strain>
    </source>
</reference>
<dbReference type="PATRIC" id="fig|1608419.3.peg.2034"/>
<keyword evidence="2" id="KW-0812">Transmembrane</keyword>
<accession>A0A0G8AWZ8</accession>
<evidence type="ECO:0000256" key="2">
    <source>
        <dbReference type="SAM" id="Phobius"/>
    </source>
</evidence>